<gene>
    <name evidence="1" type="ORF">MUK42_34452</name>
</gene>
<name>A0A9E7F5Z2_9LILI</name>
<sequence>MILIILAECFEWIALVLVTCHLYSLISLLQSQFPRNLLPMHYAGKWHYFPLPETRRMLSRLFFFHFGNLRFFHILLTQIHL</sequence>
<organism evidence="1 2">
    <name type="scientific">Musa troglodytarum</name>
    <name type="common">fe'i banana</name>
    <dbReference type="NCBI Taxonomy" id="320322"/>
    <lineage>
        <taxon>Eukaryota</taxon>
        <taxon>Viridiplantae</taxon>
        <taxon>Streptophyta</taxon>
        <taxon>Embryophyta</taxon>
        <taxon>Tracheophyta</taxon>
        <taxon>Spermatophyta</taxon>
        <taxon>Magnoliopsida</taxon>
        <taxon>Liliopsida</taxon>
        <taxon>Zingiberales</taxon>
        <taxon>Musaceae</taxon>
        <taxon>Musa</taxon>
    </lineage>
</organism>
<dbReference type="EMBL" id="CP097504">
    <property type="protein sequence ID" value="URD90535.1"/>
    <property type="molecule type" value="Genomic_DNA"/>
</dbReference>
<reference evidence="1" key="1">
    <citation type="submission" date="2022-05" db="EMBL/GenBank/DDBJ databases">
        <title>The Musa troglodytarum L. genome provides insights into the mechanism of non-climacteric behaviour and enrichment of carotenoids.</title>
        <authorList>
            <person name="Wang J."/>
        </authorList>
    </citation>
    <scope>NUCLEOTIDE SEQUENCE</scope>
    <source>
        <tissue evidence="1">Leaf</tissue>
    </source>
</reference>
<dbReference type="Proteomes" id="UP001055439">
    <property type="component" value="Chromosome 2"/>
</dbReference>
<evidence type="ECO:0000313" key="2">
    <source>
        <dbReference type="Proteomes" id="UP001055439"/>
    </source>
</evidence>
<accession>A0A9E7F5Z2</accession>
<keyword evidence="2" id="KW-1185">Reference proteome</keyword>
<protein>
    <submittedName>
        <fullName evidence="1">Uncharacterized protein</fullName>
    </submittedName>
</protein>
<dbReference type="AlphaFoldDB" id="A0A9E7F5Z2"/>
<proteinExistence type="predicted"/>
<evidence type="ECO:0000313" key="1">
    <source>
        <dbReference type="EMBL" id="URD90535.1"/>
    </source>
</evidence>